<keyword evidence="1" id="KW-0328">Glycosyltransferase</keyword>
<gene>
    <name evidence="1" type="ORF">HAL013_09860</name>
</gene>
<dbReference type="SUPFAM" id="SSF53756">
    <property type="entry name" value="UDP-Glycosyltransferase/glycogen phosphorylase"/>
    <property type="match status" value="1"/>
</dbReference>
<evidence type="ECO:0000313" key="1">
    <source>
        <dbReference type="EMBL" id="CRF42778.1"/>
    </source>
</evidence>
<proteinExistence type="predicted"/>
<dbReference type="Proteomes" id="UP000045175">
    <property type="component" value="Unassembled WGS sequence"/>
</dbReference>
<dbReference type="AlphaFoldDB" id="A0A0K2XB42"/>
<sequence>MGFDELEFNDRYLRVPLYYQAICWLAKLSSTCTNSPFQSKPTANTLSHIYLPYNKLAANTPFNTTYPQIDSLAREQSDPLKRGFASFVASNPNAPIRNAFYQELNTYKPVAGGGGV</sequence>
<organism evidence="1 2">
    <name type="scientific">Helicobacter ailurogastricus</name>
    <dbReference type="NCBI Taxonomy" id="1578720"/>
    <lineage>
        <taxon>Bacteria</taxon>
        <taxon>Pseudomonadati</taxon>
        <taxon>Campylobacterota</taxon>
        <taxon>Epsilonproteobacteria</taxon>
        <taxon>Campylobacterales</taxon>
        <taxon>Helicobacteraceae</taxon>
        <taxon>Helicobacter</taxon>
    </lineage>
</organism>
<accession>A0A0K2XB42</accession>
<name>A0A0K2XB42_9HELI</name>
<dbReference type="EMBL" id="CDMH01000046">
    <property type="protein sequence ID" value="CRF42778.1"/>
    <property type="molecule type" value="Genomic_DNA"/>
</dbReference>
<evidence type="ECO:0000313" key="2">
    <source>
        <dbReference type="Proteomes" id="UP000045175"/>
    </source>
</evidence>
<dbReference type="Gene3D" id="3.40.50.11660">
    <property type="entry name" value="Glycosyl transferase family 10, C-terminal domain"/>
    <property type="match status" value="1"/>
</dbReference>
<dbReference type="InterPro" id="IPR038577">
    <property type="entry name" value="GT10-like_C_sf"/>
</dbReference>
<keyword evidence="1" id="KW-0808">Transferase</keyword>
<protein>
    <submittedName>
        <fullName evidence="1">ALPHA (1,3)-FUCOSYLTRANSFERASE</fullName>
    </submittedName>
</protein>
<reference evidence="1 2" key="1">
    <citation type="submission" date="2014-12" db="EMBL/GenBank/DDBJ databases">
        <authorList>
            <person name="Jaenicke S."/>
        </authorList>
    </citation>
    <scope>NUCLEOTIDE SEQUENCE [LARGE SCALE GENOMIC DNA]</scope>
    <source>
        <strain evidence="1">ASB13</strain>
    </source>
</reference>
<dbReference type="GO" id="GO:0016757">
    <property type="term" value="F:glycosyltransferase activity"/>
    <property type="evidence" value="ECO:0007669"/>
    <property type="project" value="UniProtKB-KW"/>
</dbReference>